<gene>
    <name evidence="5" type="ORF">GCU60_10870</name>
</gene>
<dbReference type="GO" id="GO:0016020">
    <property type="term" value="C:membrane"/>
    <property type="evidence" value="ECO:0007669"/>
    <property type="project" value="UniProtKB-SubCell"/>
</dbReference>
<dbReference type="AlphaFoldDB" id="A0A6L9W2P6"/>
<name>A0A6L9W2P6_9ACTN</name>
<dbReference type="PANTHER" id="PTHR37042:SF4">
    <property type="entry name" value="OUTER MEMBRANE PROTEIN RV1973"/>
    <property type="match status" value="1"/>
</dbReference>
<feature type="compositionally biased region" description="Basic and acidic residues" evidence="3">
    <location>
        <begin position="81"/>
        <end position="95"/>
    </location>
</feature>
<comment type="subcellular location">
    <subcellularLocation>
        <location evidence="1">Membrane</location>
    </subcellularLocation>
</comment>
<feature type="region of interest" description="Disordered" evidence="3">
    <location>
        <begin position="1"/>
        <end position="96"/>
    </location>
</feature>
<feature type="compositionally biased region" description="Low complexity" evidence="3">
    <location>
        <begin position="49"/>
        <end position="67"/>
    </location>
</feature>
<protein>
    <recommendedName>
        <fullName evidence="7">Mce-associated membrane protein</fullName>
    </recommendedName>
</protein>
<feature type="transmembrane region" description="Helical" evidence="4">
    <location>
        <begin position="100"/>
        <end position="124"/>
    </location>
</feature>
<evidence type="ECO:0000256" key="3">
    <source>
        <dbReference type="SAM" id="MobiDB-lite"/>
    </source>
</evidence>
<dbReference type="EMBL" id="JAAGWG010000013">
    <property type="protein sequence ID" value="NEK86258.1"/>
    <property type="molecule type" value="Genomic_DNA"/>
</dbReference>
<keyword evidence="4" id="KW-1133">Transmembrane helix</keyword>
<organism evidence="5 6">
    <name type="scientific">Blastococcus saxobsidens</name>
    <dbReference type="NCBI Taxonomy" id="138336"/>
    <lineage>
        <taxon>Bacteria</taxon>
        <taxon>Bacillati</taxon>
        <taxon>Actinomycetota</taxon>
        <taxon>Actinomycetes</taxon>
        <taxon>Geodermatophilales</taxon>
        <taxon>Geodermatophilaceae</taxon>
        <taxon>Blastococcus</taxon>
    </lineage>
</organism>
<sequence>MLARPDDDTPSAAATSTTTRRTSRVISDARAHPPEAEDTTEPVDEVAPADTGTSSADAGTSSATPAAAEERAVDGGVDEETAVRDEAARSDDAGRRGPRLALPLVPLLGGLLVLLLAAVAFLWFTRPGPSDIRTADYAGALQAARSGVVDVTSFDHLTIDDDIEQIRRVTVGDLRDEAVEQIDGRRQQIVETEAVVSTEVLGGGVTAADEDSATVVLLIQSSQQSNASEQAQIVKYRIQVELQRVDDQWRLSGITGR</sequence>
<evidence type="ECO:0000313" key="5">
    <source>
        <dbReference type="EMBL" id="NEK86258.1"/>
    </source>
</evidence>
<feature type="compositionally biased region" description="Low complexity" evidence="3">
    <location>
        <begin position="10"/>
        <end position="20"/>
    </location>
</feature>
<comment type="caution">
    <text evidence="5">The sequence shown here is derived from an EMBL/GenBank/DDBJ whole genome shotgun (WGS) entry which is preliminary data.</text>
</comment>
<evidence type="ECO:0000256" key="2">
    <source>
        <dbReference type="ARBA" id="ARBA00023136"/>
    </source>
</evidence>
<reference evidence="5 6" key="1">
    <citation type="submission" date="2019-12" db="EMBL/GenBank/DDBJ databases">
        <title>the WGS of Blastococcus saxobsidens 67B17.</title>
        <authorList>
            <person name="Jiang Z."/>
        </authorList>
    </citation>
    <scope>NUCLEOTIDE SEQUENCE [LARGE SCALE GENOMIC DNA]</scope>
    <source>
        <strain evidence="5 6">67B17</strain>
    </source>
</reference>
<dbReference type="Proteomes" id="UP000479241">
    <property type="component" value="Unassembled WGS sequence"/>
</dbReference>
<evidence type="ECO:0000313" key="6">
    <source>
        <dbReference type="Proteomes" id="UP000479241"/>
    </source>
</evidence>
<evidence type="ECO:0008006" key="7">
    <source>
        <dbReference type="Google" id="ProtNLM"/>
    </source>
</evidence>
<dbReference type="RefSeq" id="WP_163205027.1">
    <property type="nucleotide sequence ID" value="NZ_JAAGWG010000013.1"/>
</dbReference>
<evidence type="ECO:0000256" key="4">
    <source>
        <dbReference type="SAM" id="Phobius"/>
    </source>
</evidence>
<accession>A0A6L9W2P6</accession>
<keyword evidence="2 4" id="KW-0472">Membrane</keyword>
<dbReference type="PANTHER" id="PTHR37042">
    <property type="entry name" value="OUTER MEMBRANE PROTEIN RV1973"/>
    <property type="match status" value="1"/>
</dbReference>
<keyword evidence="4" id="KW-0812">Transmembrane</keyword>
<evidence type="ECO:0000256" key="1">
    <source>
        <dbReference type="ARBA" id="ARBA00004370"/>
    </source>
</evidence>
<proteinExistence type="predicted"/>